<dbReference type="EMBL" id="FNLM01000034">
    <property type="protein sequence ID" value="SDU54703.1"/>
    <property type="molecule type" value="Genomic_DNA"/>
</dbReference>
<dbReference type="STRING" id="158898.SAMN04488548_1342033"/>
<organism evidence="2 3">
    <name type="scientific">Gordonia westfalica</name>
    <dbReference type="NCBI Taxonomy" id="158898"/>
    <lineage>
        <taxon>Bacteria</taxon>
        <taxon>Bacillati</taxon>
        <taxon>Actinomycetota</taxon>
        <taxon>Actinomycetes</taxon>
        <taxon>Mycobacteriales</taxon>
        <taxon>Gordoniaceae</taxon>
        <taxon>Gordonia</taxon>
    </lineage>
</organism>
<evidence type="ECO:0000313" key="2">
    <source>
        <dbReference type="EMBL" id="SDU54703.1"/>
    </source>
</evidence>
<dbReference type="OrthoDB" id="2104989at201174"/>
<reference evidence="2 3" key="1">
    <citation type="submission" date="2016-10" db="EMBL/GenBank/DDBJ databases">
        <authorList>
            <person name="de Groot N.N."/>
        </authorList>
    </citation>
    <scope>NUCLEOTIDE SEQUENCE [LARGE SCALE GENOMIC DNA]</scope>
    <source>
        <strain evidence="2 3">DSM 44215</strain>
    </source>
</reference>
<evidence type="ECO:0000256" key="1">
    <source>
        <dbReference type="SAM" id="MobiDB-lite"/>
    </source>
</evidence>
<sequence length="303" mass="33560">MGRRSHSSESAWGPEHAERIREDLLEEYRAQHRVISAVGNEWASSMKTVLDNARTVTPARLSDDQLLDRIEFWMKTRGFAGHLMSGVSNVALAQRELPSCPFTWVSESAMLPLAEACEWWRNRGAFGYIDSTMFGDSGLVMFEQSAGSFHARREIGEISTRTVSIDGLFWSRRRSAEDAVFYENDWDAGAPDGEDWDEADDDEDEIGHPARPLTIQVLTRNRAVRRVRSSAKRRPLVVPAGAVRLPPGDRVLSESDLLPARLLGALHFEACLSPFSAIELQPVEHLASAGANGFPAVTIVSAA</sequence>
<evidence type="ECO:0000313" key="3">
    <source>
        <dbReference type="Proteomes" id="UP000183180"/>
    </source>
</evidence>
<protein>
    <submittedName>
        <fullName evidence="2">Uncharacterized protein</fullName>
    </submittedName>
</protein>
<dbReference type="RefSeq" id="WP_074850349.1">
    <property type="nucleotide sequence ID" value="NZ_FNLM01000034.1"/>
</dbReference>
<gene>
    <name evidence="2" type="ORF">SAMN04488548_1342033</name>
</gene>
<feature type="compositionally biased region" description="Acidic residues" evidence="1">
    <location>
        <begin position="192"/>
        <end position="205"/>
    </location>
</feature>
<accession>A0A1H2JE99</accession>
<feature type="region of interest" description="Disordered" evidence="1">
    <location>
        <begin position="188"/>
        <end position="207"/>
    </location>
</feature>
<dbReference type="Proteomes" id="UP000183180">
    <property type="component" value="Unassembled WGS sequence"/>
</dbReference>
<proteinExistence type="predicted"/>
<dbReference type="AlphaFoldDB" id="A0A1H2JE99"/>
<name>A0A1H2JE99_9ACTN</name>